<dbReference type="AlphaFoldDB" id="A0A3P1WV75"/>
<gene>
    <name evidence="1" type="ORF">EII35_03675</name>
</gene>
<evidence type="ECO:0000313" key="1">
    <source>
        <dbReference type="EMBL" id="RRD50512.1"/>
    </source>
</evidence>
<name>A0A3P1WV75_9ACTN</name>
<protein>
    <submittedName>
        <fullName evidence="1">Uncharacterized protein</fullName>
    </submittedName>
</protein>
<reference evidence="1 2" key="1">
    <citation type="submission" date="2018-11" db="EMBL/GenBank/DDBJ databases">
        <title>Genomes From Bacteria Associated with the Canine Oral Cavity: a Test Case for Automated Genome-Based Taxonomic Assignment.</title>
        <authorList>
            <person name="Coil D.A."/>
            <person name="Jospin G."/>
            <person name="Darling A.E."/>
            <person name="Wallis C."/>
            <person name="Davis I.J."/>
            <person name="Harris S."/>
            <person name="Eisen J.A."/>
            <person name="Holcombe L.J."/>
            <person name="O'Flynn C."/>
        </authorList>
    </citation>
    <scope>NUCLEOTIDE SEQUENCE [LARGE SCALE GENOMIC DNA]</scope>
    <source>
        <strain evidence="1 2">OH2822_COT-296</strain>
    </source>
</reference>
<evidence type="ECO:0000313" key="2">
    <source>
        <dbReference type="Proteomes" id="UP000280935"/>
    </source>
</evidence>
<organism evidence="1 2">
    <name type="scientific">Arachnia propionica</name>
    <dbReference type="NCBI Taxonomy" id="1750"/>
    <lineage>
        <taxon>Bacteria</taxon>
        <taxon>Bacillati</taxon>
        <taxon>Actinomycetota</taxon>
        <taxon>Actinomycetes</taxon>
        <taxon>Propionibacteriales</taxon>
        <taxon>Propionibacteriaceae</taxon>
        <taxon>Arachnia</taxon>
    </lineage>
</organism>
<dbReference type="Proteomes" id="UP000280935">
    <property type="component" value="Unassembled WGS sequence"/>
</dbReference>
<comment type="caution">
    <text evidence="1">The sequence shown here is derived from an EMBL/GenBank/DDBJ whole genome shotgun (WGS) entry which is preliminary data.</text>
</comment>
<dbReference type="EMBL" id="RQYT01000005">
    <property type="protein sequence ID" value="RRD50512.1"/>
    <property type="molecule type" value="Genomic_DNA"/>
</dbReference>
<proteinExistence type="predicted"/>
<dbReference type="RefSeq" id="WP_125227117.1">
    <property type="nucleotide sequence ID" value="NZ_RQYT01000005.1"/>
</dbReference>
<accession>A0A3P1WV75</accession>
<sequence length="64" mass="7989">MMPSETLEALEEMLSEQSIDTLTEWRRTPRWRVLRRWALRGAWSQKKDWLRRIRTWKTMKEETP</sequence>